<dbReference type="InterPro" id="IPR036388">
    <property type="entry name" value="WH-like_DNA-bd_sf"/>
</dbReference>
<dbReference type="PROSITE" id="PS50043">
    <property type="entry name" value="HTH_LUXR_2"/>
    <property type="match status" value="1"/>
</dbReference>
<evidence type="ECO:0000256" key="1">
    <source>
        <dbReference type="ARBA" id="ARBA00022553"/>
    </source>
</evidence>
<keyword evidence="3" id="KW-0238">DNA-binding</keyword>
<gene>
    <name evidence="8" type="ORF">GCM10009836_38590</name>
</gene>
<dbReference type="PRINTS" id="PR00038">
    <property type="entry name" value="HTHLUXR"/>
</dbReference>
<evidence type="ECO:0000256" key="4">
    <source>
        <dbReference type="ARBA" id="ARBA00023163"/>
    </source>
</evidence>
<dbReference type="Proteomes" id="UP001500449">
    <property type="component" value="Unassembled WGS sequence"/>
</dbReference>
<sequence>MGGVTPPTDAARLPVLLLDDHRVFTDLLAMSLGMQPDLACVAVAHSAREGLARAAAVDFAVAVIDLQLPDGGGLDLIPLLRALRPAARIVVLTAHPRPDLAERALGAGAVAFLGKDAPLTRILDAVRHADAANPVVEAGARPGGVELTHRELDVLRELGQGRDATRIAAALGISVHTARDHIKALMAKLGVHTQLDAVVSAERRGLITLGARY</sequence>
<dbReference type="PANTHER" id="PTHR44688">
    <property type="entry name" value="DNA-BINDING TRANSCRIPTIONAL ACTIVATOR DEVR_DOSR"/>
    <property type="match status" value="1"/>
</dbReference>
<accession>A0ABN2N7X3</accession>
<feature type="domain" description="Response regulatory" evidence="7">
    <location>
        <begin position="14"/>
        <end position="130"/>
    </location>
</feature>
<proteinExistence type="predicted"/>
<dbReference type="PROSITE" id="PS50110">
    <property type="entry name" value="RESPONSE_REGULATORY"/>
    <property type="match status" value="1"/>
</dbReference>
<dbReference type="SMART" id="SM00448">
    <property type="entry name" value="REC"/>
    <property type="match status" value="1"/>
</dbReference>
<evidence type="ECO:0000256" key="2">
    <source>
        <dbReference type="ARBA" id="ARBA00023015"/>
    </source>
</evidence>
<dbReference type="Gene3D" id="3.40.50.2300">
    <property type="match status" value="1"/>
</dbReference>
<dbReference type="InterPro" id="IPR000792">
    <property type="entry name" value="Tscrpt_reg_LuxR_C"/>
</dbReference>
<dbReference type="InterPro" id="IPR058245">
    <property type="entry name" value="NreC/VraR/RcsB-like_REC"/>
</dbReference>
<name>A0ABN2N7X3_9PSEU</name>
<dbReference type="InterPro" id="IPR016032">
    <property type="entry name" value="Sig_transdc_resp-reg_C-effctor"/>
</dbReference>
<keyword evidence="9" id="KW-1185">Reference proteome</keyword>
<dbReference type="CDD" id="cd06170">
    <property type="entry name" value="LuxR_C_like"/>
    <property type="match status" value="1"/>
</dbReference>
<evidence type="ECO:0000259" key="6">
    <source>
        <dbReference type="PROSITE" id="PS50043"/>
    </source>
</evidence>
<feature type="domain" description="HTH luxR-type" evidence="6">
    <location>
        <begin position="140"/>
        <end position="205"/>
    </location>
</feature>
<evidence type="ECO:0000313" key="8">
    <source>
        <dbReference type="EMBL" id="GAA1854818.1"/>
    </source>
</evidence>
<dbReference type="Gene3D" id="1.10.10.10">
    <property type="entry name" value="Winged helix-like DNA-binding domain superfamily/Winged helix DNA-binding domain"/>
    <property type="match status" value="1"/>
</dbReference>
<dbReference type="EMBL" id="BAAAQK010000012">
    <property type="protein sequence ID" value="GAA1854818.1"/>
    <property type="molecule type" value="Genomic_DNA"/>
</dbReference>
<dbReference type="PANTHER" id="PTHR44688:SF16">
    <property type="entry name" value="DNA-BINDING TRANSCRIPTIONAL ACTIVATOR DEVR_DOSR"/>
    <property type="match status" value="1"/>
</dbReference>
<dbReference type="Pfam" id="PF00072">
    <property type="entry name" value="Response_reg"/>
    <property type="match status" value="1"/>
</dbReference>
<keyword evidence="2" id="KW-0805">Transcription regulation</keyword>
<dbReference type="SMART" id="SM00421">
    <property type="entry name" value="HTH_LUXR"/>
    <property type="match status" value="1"/>
</dbReference>
<dbReference type="CDD" id="cd17535">
    <property type="entry name" value="REC_NarL-like"/>
    <property type="match status" value="1"/>
</dbReference>
<feature type="modified residue" description="4-aspartylphosphate" evidence="5">
    <location>
        <position position="65"/>
    </location>
</feature>
<protein>
    <submittedName>
        <fullName evidence="8">Response regulator transcription factor</fullName>
    </submittedName>
</protein>
<dbReference type="InterPro" id="IPR011006">
    <property type="entry name" value="CheY-like_superfamily"/>
</dbReference>
<evidence type="ECO:0000313" key="9">
    <source>
        <dbReference type="Proteomes" id="UP001500449"/>
    </source>
</evidence>
<keyword evidence="4" id="KW-0804">Transcription</keyword>
<organism evidence="8 9">
    <name type="scientific">Pseudonocardia ailaonensis</name>
    <dbReference type="NCBI Taxonomy" id="367279"/>
    <lineage>
        <taxon>Bacteria</taxon>
        <taxon>Bacillati</taxon>
        <taxon>Actinomycetota</taxon>
        <taxon>Actinomycetes</taxon>
        <taxon>Pseudonocardiales</taxon>
        <taxon>Pseudonocardiaceae</taxon>
        <taxon>Pseudonocardia</taxon>
    </lineage>
</organism>
<comment type="caution">
    <text evidence="8">The sequence shown here is derived from an EMBL/GenBank/DDBJ whole genome shotgun (WGS) entry which is preliminary data.</text>
</comment>
<dbReference type="Pfam" id="PF00196">
    <property type="entry name" value="GerE"/>
    <property type="match status" value="1"/>
</dbReference>
<keyword evidence="1 5" id="KW-0597">Phosphoprotein</keyword>
<dbReference type="InterPro" id="IPR001789">
    <property type="entry name" value="Sig_transdc_resp-reg_receiver"/>
</dbReference>
<dbReference type="SUPFAM" id="SSF52172">
    <property type="entry name" value="CheY-like"/>
    <property type="match status" value="1"/>
</dbReference>
<evidence type="ECO:0000256" key="5">
    <source>
        <dbReference type="PROSITE-ProRule" id="PRU00169"/>
    </source>
</evidence>
<evidence type="ECO:0000256" key="3">
    <source>
        <dbReference type="ARBA" id="ARBA00023125"/>
    </source>
</evidence>
<evidence type="ECO:0000259" key="7">
    <source>
        <dbReference type="PROSITE" id="PS50110"/>
    </source>
</evidence>
<reference evidence="8 9" key="1">
    <citation type="journal article" date="2019" name="Int. J. Syst. Evol. Microbiol.">
        <title>The Global Catalogue of Microorganisms (GCM) 10K type strain sequencing project: providing services to taxonomists for standard genome sequencing and annotation.</title>
        <authorList>
            <consortium name="The Broad Institute Genomics Platform"/>
            <consortium name="The Broad Institute Genome Sequencing Center for Infectious Disease"/>
            <person name="Wu L."/>
            <person name="Ma J."/>
        </authorList>
    </citation>
    <scope>NUCLEOTIDE SEQUENCE [LARGE SCALE GENOMIC DNA]</scope>
    <source>
        <strain evidence="8 9">JCM 16009</strain>
    </source>
</reference>
<dbReference type="SUPFAM" id="SSF46894">
    <property type="entry name" value="C-terminal effector domain of the bipartite response regulators"/>
    <property type="match status" value="1"/>
</dbReference>